<dbReference type="Proteomes" id="UP000481360">
    <property type="component" value="Unassembled WGS sequence"/>
</dbReference>
<comment type="catalytic activity">
    <reaction evidence="5">
        <text>phosphoenolpyruvate + GTP + H(+) = enolpyruvoyl-2-diphospho-5'-guanosine + diphosphate</text>
        <dbReference type="Rhea" id="RHEA:30519"/>
        <dbReference type="ChEBI" id="CHEBI:15378"/>
        <dbReference type="ChEBI" id="CHEBI:33019"/>
        <dbReference type="ChEBI" id="CHEBI:37565"/>
        <dbReference type="ChEBI" id="CHEBI:58702"/>
        <dbReference type="ChEBI" id="CHEBI:143701"/>
        <dbReference type="EC" id="2.7.7.105"/>
    </reaction>
</comment>
<name>A0A7C9RLD3_9PSEU</name>
<accession>A0A7C9RLD3</accession>
<evidence type="ECO:0000256" key="4">
    <source>
        <dbReference type="ARBA" id="ARBA00023134"/>
    </source>
</evidence>
<dbReference type="InterPro" id="IPR029044">
    <property type="entry name" value="Nucleotide-diphossugar_trans"/>
</dbReference>
<proteinExistence type="inferred from homology"/>
<dbReference type="EC" id="2.7.7.105" evidence="5"/>
<dbReference type="PANTHER" id="PTHR40392:SF1">
    <property type="entry name" value="2-PHOSPHO-L-LACTATE GUANYLYLTRANSFERASE"/>
    <property type="match status" value="1"/>
</dbReference>
<dbReference type="PANTHER" id="PTHR40392">
    <property type="entry name" value="2-PHOSPHO-L-LACTATE GUANYLYLTRANSFERASE"/>
    <property type="match status" value="1"/>
</dbReference>
<dbReference type="UniPathway" id="UPA00071"/>
<evidence type="ECO:0000256" key="3">
    <source>
        <dbReference type="ARBA" id="ARBA00022741"/>
    </source>
</evidence>
<feature type="binding site" evidence="5">
    <location>
        <position position="174"/>
    </location>
    <ligand>
        <name>phosphoenolpyruvate</name>
        <dbReference type="ChEBI" id="CHEBI:58702"/>
    </ligand>
</feature>
<comment type="function">
    <text evidence="5">Guanylyltransferase that catalyzes the activation of phosphoenolpyruvate (PEP) as enolpyruvoyl-2-diphospho-5'-guanosine, via the condensation of PEP with GTP. It is involved in the biosynthesis of coenzyme F420, a hydride carrier cofactor.</text>
</comment>
<keyword evidence="2 5" id="KW-0548">Nucleotidyltransferase</keyword>
<keyword evidence="7" id="KW-1185">Reference proteome</keyword>
<keyword evidence="4 5" id="KW-0342">GTP-binding</keyword>
<dbReference type="EMBL" id="JAAMPJ010000001">
    <property type="protein sequence ID" value="NGY57765.1"/>
    <property type="molecule type" value="Genomic_DNA"/>
</dbReference>
<keyword evidence="1 5" id="KW-0808">Transferase</keyword>
<comment type="pathway">
    <text evidence="5">Cofactor biosynthesis; coenzyme F420 biosynthesis.</text>
</comment>
<dbReference type="GO" id="GO:0005525">
    <property type="term" value="F:GTP binding"/>
    <property type="evidence" value="ECO:0007669"/>
    <property type="project" value="UniProtKB-KW"/>
</dbReference>
<dbReference type="GO" id="GO:0052645">
    <property type="term" value="P:F420-0 metabolic process"/>
    <property type="evidence" value="ECO:0007669"/>
    <property type="project" value="UniProtKB-UniRule"/>
</dbReference>
<organism evidence="6 7">
    <name type="scientific">Lentzea alba</name>
    <dbReference type="NCBI Taxonomy" id="2714351"/>
    <lineage>
        <taxon>Bacteria</taxon>
        <taxon>Bacillati</taxon>
        <taxon>Actinomycetota</taxon>
        <taxon>Actinomycetes</taxon>
        <taxon>Pseudonocardiales</taxon>
        <taxon>Pseudonocardiaceae</taxon>
        <taxon>Lentzea</taxon>
    </lineage>
</organism>
<evidence type="ECO:0000313" key="6">
    <source>
        <dbReference type="EMBL" id="NGY57765.1"/>
    </source>
</evidence>
<reference evidence="6 7" key="1">
    <citation type="submission" date="2020-03" db="EMBL/GenBank/DDBJ databases">
        <title>Isolation and identification of active actinomycetes.</title>
        <authorList>
            <person name="Sun X."/>
        </authorList>
    </citation>
    <scope>NUCLEOTIDE SEQUENCE [LARGE SCALE GENOMIC DNA]</scope>
    <source>
        <strain evidence="6 7">NEAU-D13</strain>
    </source>
</reference>
<feature type="binding site" evidence="5">
    <location>
        <position position="171"/>
    </location>
    <ligand>
        <name>phosphoenolpyruvate</name>
        <dbReference type="ChEBI" id="CHEBI:58702"/>
    </ligand>
</feature>
<dbReference type="Pfam" id="PF01983">
    <property type="entry name" value="CofC"/>
    <property type="match status" value="1"/>
</dbReference>
<dbReference type="NCBIfam" id="TIGR03552">
    <property type="entry name" value="F420_cofC"/>
    <property type="match status" value="1"/>
</dbReference>
<evidence type="ECO:0000313" key="7">
    <source>
        <dbReference type="Proteomes" id="UP000481360"/>
    </source>
</evidence>
<evidence type="ECO:0000256" key="1">
    <source>
        <dbReference type="ARBA" id="ARBA00022679"/>
    </source>
</evidence>
<protein>
    <recommendedName>
        <fullName evidence="5">Phosphoenolpyruvate guanylyltransferase</fullName>
        <shortName evidence="5">PEP guanylyltransferase</shortName>
        <ecNumber evidence="5">2.7.7.105</ecNumber>
    </recommendedName>
</protein>
<comment type="caution">
    <text evidence="6">The sequence shown here is derived from an EMBL/GenBank/DDBJ whole genome shotgun (WGS) entry which is preliminary data.</text>
</comment>
<evidence type="ECO:0000256" key="2">
    <source>
        <dbReference type="ARBA" id="ARBA00022695"/>
    </source>
</evidence>
<comment type="similarity">
    <text evidence="5">Belongs to the CofC family.</text>
</comment>
<dbReference type="GO" id="GO:0043814">
    <property type="term" value="F:phospholactate guanylyltransferase activity"/>
    <property type="evidence" value="ECO:0007669"/>
    <property type="project" value="InterPro"/>
</dbReference>
<gene>
    <name evidence="6" type="primary">cofC</name>
    <name evidence="5" type="synonym">fbiD</name>
    <name evidence="6" type="ORF">G7043_02330</name>
</gene>
<dbReference type="Gene3D" id="3.90.550.10">
    <property type="entry name" value="Spore Coat Polysaccharide Biosynthesis Protein SpsA, Chain A"/>
    <property type="match status" value="1"/>
</dbReference>
<sequence>MRVSGRPTGRQIVDYGEVRDEVDLVVPVKTLDRAKTRLTSATGGDPVSHAALALALAMDTVSAALATPGVRRVVTITSDPAVASEMAALGVDSLPEPPVPGLNEALLHGAQTLRSPRIGALQADLPALKPGELQAALETAAGRRAFVPDRQGTGTTLLLAAPGGELDPRFGVGSAGHHRISGAVALFGPWPSLRCDVDTEEDLRLALTLGLGVHTANALPAWTT</sequence>
<keyword evidence="3 5" id="KW-0547">Nucleotide-binding</keyword>
<dbReference type="SUPFAM" id="SSF53448">
    <property type="entry name" value="Nucleotide-diphospho-sugar transferases"/>
    <property type="match status" value="1"/>
</dbReference>
<dbReference type="InterPro" id="IPR002835">
    <property type="entry name" value="CofC"/>
</dbReference>
<evidence type="ECO:0000256" key="5">
    <source>
        <dbReference type="HAMAP-Rule" id="MF_02114"/>
    </source>
</evidence>
<dbReference type="HAMAP" id="MF_02114">
    <property type="entry name" value="CofC"/>
    <property type="match status" value="1"/>
</dbReference>
<dbReference type="AlphaFoldDB" id="A0A7C9RLD3"/>
<feature type="binding site" evidence="5">
    <location>
        <position position="155"/>
    </location>
    <ligand>
        <name>phosphoenolpyruvate</name>
        <dbReference type="ChEBI" id="CHEBI:58702"/>
    </ligand>
</feature>